<sequence length="38" mass="4295">MGVIYFSNSHPFLISIKKVALISIFVTSKNVQIQKKNT</sequence>
<gene>
    <name evidence="1" type="ORF">EV202_12447</name>
</gene>
<accession>A0A4V2SEB4</accession>
<dbReference type="AlphaFoldDB" id="A0A4V2SEB4"/>
<proteinExistence type="predicted"/>
<dbReference type="EMBL" id="SLXB01000024">
    <property type="protein sequence ID" value="TCO88860.1"/>
    <property type="molecule type" value="Genomic_DNA"/>
</dbReference>
<name>A0A4V2SEB4_9BACE</name>
<protein>
    <submittedName>
        <fullName evidence="1">Uncharacterized protein</fullName>
    </submittedName>
</protein>
<comment type="caution">
    <text evidence="1">The sequence shown here is derived from an EMBL/GenBank/DDBJ whole genome shotgun (WGS) entry which is preliminary data.</text>
</comment>
<evidence type="ECO:0000313" key="1">
    <source>
        <dbReference type="EMBL" id="TCO88860.1"/>
    </source>
</evidence>
<evidence type="ECO:0000313" key="2">
    <source>
        <dbReference type="Proteomes" id="UP000295600"/>
    </source>
</evidence>
<reference evidence="1 2" key="1">
    <citation type="submission" date="2019-03" db="EMBL/GenBank/DDBJ databases">
        <title>Genomic Encyclopedia of Type Strains, Phase IV (KMG-IV): sequencing the most valuable type-strain genomes for metagenomic binning, comparative biology and taxonomic classification.</title>
        <authorList>
            <person name="Goeker M."/>
        </authorList>
    </citation>
    <scope>NUCLEOTIDE SEQUENCE [LARGE SCALE GENOMIC DNA]</scope>
    <source>
        <strain evidence="1 2">DSM 23917</strain>
    </source>
</reference>
<organism evidence="1 2">
    <name type="scientific">Prevotella heparinolytica</name>
    <dbReference type="NCBI Taxonomy" id="28113"/>
    <lineage>
        <taxon>Bacteria</taxon>
        <taxon>Pseudomonadati</taxon>
        <taxon>Bacteroidota</taxon>
        <taxon>Bacteroidia</taxon>
        <taxon>Bacteroidales</taxon>
        <taxon>Bacteroidaceae</taxon>
        <taxon>Bacteroides</taxon>
    </lineage>
</organism>
<dbReference type="Proteomes" id="UP000295600">
    <property type="component" value="Unassembled WGS sequence"/>
</dbReference>